<name>A0A974W4R8_9NOCA</name>
<sequence>MIHALTLAGVVGAALPLILPRGRLLRIQVAHLAMTLAMAAMWLPGASAGWATAGMACLLIALAMWVTADVVDRSAAVSCAVDLTAMAIILLFVSPHTPDTGGALPPHLHQESLHGHGLSSGATTSTWLGLLVLACWAAIALYPHIARRGATDRRTTIATASAALMLTGMAPMAA</sequence>
<reference evidence="2 3" key="2">
    <citation type="journal article" date="2022" name="Arch. Microbiol.">
        <title>Rhodococcus pseudokoreensis sp. nov. isolated from the rhizosphere of young M26 apple rootstocks.</title>
        <authorList>
            <person name="Kampfer P."/>
            <person name="Glaeser S.P."/>
            <person name="Blom J."/>
            <person name="Wolf J."/>
            <person name="Benning S."/>
            <person name="Schloter M."/>
            <person name="Neumann-Schaal M."/>
        </authorList>
    </citation>
    <scope>NUCLEOTIDE SEQUENCE [LARGE SCALE GENOMIC DNA]</scope>
    <source>
        <strain evidence="2 3">R79</strain>
    </source>
</reference>
<keyword evidence="1" id="KW-0472">Membrane</keyword>
<evidence type="ECO:0000256" key="1">
    <source>
        <dbReference type="SAM" id="Phobius"/>
    </source>
</evidence>
<organism evidence="2 3">
    <name type="scientific">Rhodococcus pseudokoreensis</name>
    <dbReference type="NCBI Taxonomy" id="2811421"/>
    <lineage>
        <taxon>Bacteria</taxon>
        <taxon>Bacillati</taxon>
        <taxon>Actinomycetota</taxon>
        <taxon>Actinomycetes</taxon>
        <taxon>Mycobacteriales</taxon>
        <taxon>Nocardiaceae</taxon>
        <taxon>Rhodococcus</taxon>
    </lineage>
</organism>
<keyword evidence="1" id="KW-0812">Transmembrane</keyword>
<accession>A0A974W4R8</accession>
<feature type="transmembrane region" description="Helical" evidence="1">
    <location>
        <begin position="75"/>
        <end position="94"/>
    </location>
</feature>
<dbReference type="EMBL" id="CP070619">
    <property type="protein sequence ID" value="QSE90632.1"/>
    <property type="molecule type" value="Genomic_DNA"/>
</dbReference>
<keyword evidence="1" id="KW-1133">Transmembrane helix</keyword>
<keyword evidence="3" id="KW-1185">Reference proteome</keyword>
<dbReference type="Proteomes" id="UP000662986">
    <property type="component" value="Chromosome"/>
</dbReference>
<feature type="transmembrane region" description="Helical" evidence="1">
    <location>
        <begin position="48"/>
        <end position="68"/>
    </location>
</feature>
<dbReference type="Pfam" id="PF17197">
    <property type="entry name" value="DUF5134"/>
    <property type="match status" value="1"/>
</dbReference>
<protein>
    <submittedName>
        <fullName evidence="2">DUF5134 domain-containing protein</fullName>
    </submittedName>
</protein>
<evidence type="ECO:0000313" key="3">
    <source>
        <dbReference type="Proteomes" id="UP000662986"/>
    </source>
</evidence>
<evidence type="ECO:0000313" key="2">
    <source>
        <dbReference type="EMBL" id="QSE90632.1"/>
    </source>
</evidence>
<dbReference type="RefSeq" id="WP_206007058.1">
    <property type="nucleotide sequence ID" value="NZ_CP070619.1"/>
</dbReference>
<feature type="transmembrane region" description="Helical" evidence="1">
    <location>
        <begin position="126"/>
        <end position="143"/>
    </location>
</feature>
<gene>
    <name evidence="2" type="ORF">JWS13_19405</name>
</gene>
<proteinExistence type="predicted"/>
<dbReference type="InterPro" id="IPR033458">
    <property type="entry name" value="DUF5134"/>
</dbReference>
<reference evidence="2 3" key="1">
    <citation type="journal article" date="2021" name="Microbiol. Resour. Announc.">
        <title>Complete Genome Sequences of Two Rhodococcus sp. Strains with Large and Linear Chromosomes, Isolated from Apple Rhizosphere.</title>
        <authorList>
            <person name="Benning S."/>
            <person name="Brugnone N."/>
            <person name="Siani R."/>
            <person name="Kublik S."/>
            <person name="Schloter M."/>
            <person name="Rad V."/>
        </authorList>
    </citation>
    <scope>NUCLEOTIDE SEQUENCE [LARGE SCALE GENOMIC DNA]</scope>
    <source>
        <strain evidence="2 3">R79</strain>
    </source>
</reference>